<accession>A0A8H6VBH4</accession>
<feature type="region of interest" description="Disordered" evidence="1">
    <location>
        <begin position="230"/>
        <end position="252"/>
    </location>
</feature>
<feature type="region of interest" description="Disordered" evidence="1">
    <location>
        <begin position="1"/>
        <end position="27"/>
    </location>
</feature>
<evidence type="ECO:0000313" key="2">
    <source>
        <dbReference type="EMBL" id="KAF7186118.1"/>
    </source>
</evidence>
<keyword evidence="3" id="KW-1185">Reference proteome</keyword>
<dbReference type="Proteomes" id="UP000660729">
    <property type="component" value="Unassembled WGS sequence"/>
</dbReference>
<evidence type="ECO:0000256" key="1">
    <source>
        <dbReference type="SAM" id="MobiDB-lite"/>
    </source>
</evidence>
<gene>
    <name evidence="2" type="ORF">HII31_12533</name>
</gene>
<dbReference type="EMBL" id="JABCIY010000267">
    <property type="protein sequence ID" value="KAF7186118.1"/>
    <property type="molecule type" value="Genomic_DNA"/>
</dbReference>
<organism evidence="2 3">
    <name type="scientific">Pseudocercospora fuligena</name>
    <dbReference type="NCBI Taxonomy" id="685502"/>
    <lineage>
        <taxon>Eukaryota</taxon>
        <taxon>Fungi</taxon>
        <taxon>Dikarya</taxon>
        <taxon>Ascomycota</taxon>
        <taxon>Pezizomycotina</taxon>
        <taxon>Dothideomycetes</taxon>
        <taxon>Dothideomycetidae</taxon>
        <taxon>Mycosphaerellales</taxon>
        <taxon>Mycosphaerellaceae</taxon>
        <taxon>Pseudocercospora</taxon>
    </lineage>
</organism>
<sequence length="369" mass="41431">MKSNIQRPINRSAKYRSRSPGISDLTPSAEAVAPLSNLERGTRSQCHQSDLSRVFFSFALTMLRIQDLKTSFTSLYEIKMPTEEHTCPERADLSPMPPNRLNCGQCSPQRYRWLSNSRLQDGRRTFVGEVGHRFHVSLLSTLSAPMRMPETGHSRGLDWTGLPKGREDTCVDERDKIVIFICICTANRKCQKGGSIRFQPCLQKPNARRRIATSAMRFEPITISTAAKLDSEQSRRTHVGVRDGPTTGSLMQEKRSTQPAGIALLDVTCLEVHPQGSRQRAESVRKGDLMIEWSHSMSAFTENRIRDGMSDAKHATRSQNRALSGALGRQKNLSEVRAALQTLYPRPNAHLLWSATCAEMGRAVVELRR</sequence>
<dbReference type="AlphaFoldDB" id="A0A8H6VBH4"/>
<protein>
    <submittedName>
        <fullName evidence="2">Uncharacterized protein</fullName>
    </submittedName>
</protein>
<feature type="non-terminal residue" evidence="2">
    <location>
        <position position="369"/>
    </location>
</feature>
<evidence type="ECO:0000313" key="3">
    <source>
        <dbReference type="Proteomes" id="UP000660729"/>
    </source>
</evidence>
<reference evidence="2" key="1">
    <citation type="submission" date="2020-04" db="EMBL/GenBank/DDBJ databases">
        <title>Draft genome resource of the tomato pathogen Pseudocercospora fuligena.</title>
        <authorList>
            <person name="Zaccaron A."/>
        </authorList>
    </citation>
    <scope>NUCLEOTIDE SEQUENCE</scope>
    <source>
        <strain evidence="2">PF001</strain>
    </source>
</reference>
<comment type="caution">
    <text evidence="2">The sequence shown here is derived from an EMBL/GenBank/DDBJ whole genome shotgun (WGS) entry which is preliminary data.</text>
</comment>
<dbReference type="OrthoDB" id="10539140at2759"/>
<proteinExistence type="predicted"/>
<name>A0A8H6VBH4_9PEZI</name>